<dbReference type="Proteomes" id="UP000504637">
    <property type="component" value="Unplaced"/>
</dbReference>
<reference evidence="3" key="3">
    <citation type="submission" date="2025-08" db="UniProtKB">
        <authorList>
            <consortium name="RefSeq"/>
        </authorList>
    </citation>
    <scope>IDENTIFICATION</scope>
    <source>
        <strain evidence="3">CBS 342.82</strain>
    </source>
</reference>
<dbReference type="GeneID" id="54356789"/>
<evidence type="ECO:0000313" key="3">
    <source>
        <dbReference type="RefSeq" id="XP_033463774.1"/>
    </source>
</evidence>
<evidence type="ECO:0000256" key="1">
    <source>
        <dbReference type="SAM" id="MobiDB-lite"/>
    </source>
</evidence>
<dbReference type="RefSeq" id="XP_033463774.1">
    <property type="nucleotide sequence ID" value="XM_033598990.1"/>
</dbReference>
<proteinExistence type="predicted"/>
<name>A0A6J3MFV5_9PEZI</name>
<dbReference type="AlphaFoldDB" id="A0A6J3MFV5"/>
<reference evidence="3" key="2">
    <citation type="submission" date="2020-04" db="EMBL/GenBank/DDBJ databases">
        <authorList>
            <consortium name="NCBI Genome Project"/>
        </authorList>
    </citation>
    <scope>NUCLEOTIDE SEQUENCE</scope>
    <source>
        <strain evidence="3">CBS 342.82</strain>
    </source>
</reference>
<feature type="region of interest" description="Disordered" evidence="1">
    <location>
        <begin position="65"/>
        <end position="89"/>
    </location>
</feature>
<protein>
    <submittedName>
        <fullName evidence="3">Uncharacterized protein</fullName>
    </submittedName>
</protein>
<sequence>MAEAWVELALEAIGTQQHPFPPSRLRLVTPKPLIFSRNSSETLNHVTHPSRGSPKHKLMIDCISQAGSSPNSTAQATKNDPNSNSDSSTVTAVSTMISDAVIRDRLGGFAAVVMGVDQIGEIYDDGRVVGRGTEMMIMRSGIMETEGEVEDVAESVMNGKGEMRIIIRCSLMMGCGCDERCSLGGTRSRRREMATEW</sequence>
<accession>A0A6J3MFV5</accession>
<evidence type="ECO:0000313" key="2">
    <source>
        <dbReference type="Proteomes" id="UP000504637"/>
    </source>
</evidence>
<keyword evidence="2" id="KW-1185">Reference proteome</keyword>
<reference evidence="3" key="1">
    <citation type="submission" date="2020-01" db="EMBL/GenBank/DDBJ databases">
        <authorList>
            <consortium name="DOE Joint Genome Institute"/>
            <person name="Haridas S."/>
            <person name="Albert R."/>
            <person name="Binder M."/>
            <person name="Bloem J."/>
            <person name="Labutti K."/>
            <person name="Salamov A."/>
            <person name="Andreopoulos B."/>
            <person name="Baker S.E."/>
            <person name="Barry K."/>
            <person name="Bills G."/>
            <person name="Bluhm B.H."/>
            <person name="Cannon C."/>
            <person name="Castanera R."/>
            <person name="Culley D.E."/>
            <person name="Daum C."/>
            <person name="Ezra D."/>
            <person name="Gonzalez J.B."/>
            <person name="Henrissat B."/>
            <person name="Kuo A."/>
            <person name="Liang C."/>
            <person name="Lipzen A."/>
            <person name="Lutzoni F."/>
            <person name="Magnuson J."/>
            <person name="Mondo S."/>
            <person name="Nolan M."/>
            <person name="Ohm R."/>
            <person name="Pangilinan J."/>
            <person name="Park H.-J."/>
            <person name="Ramirez L."/>
            <person name="Alfaro M."/>
            <person name="Sun H."/>
            <person name="Tritt A."/>
            <person name="Yoshinaga Y."/>
            <person name="Zwiers L.-H."/>
            <person name="Turgeon B.G."/>
            <person name="Goodwin S.B."/>
            <person name="Spatafora J.W."/>
            <person name="Crous P.W."/>
            <person name="Grigoriev I.V."/>
        </authorList>
    </citation>
    <scope>NUCLEOTIDE SEQUENCE</scope>
    <source>
        <strain evidence="3">CBS 342.82</strain>
    </source>
</reference>
<organism evidence="3">
    <name type="scientific">Dissoconium aciculare CBS 342.82</name>
    <dbReference type="NCBI Taxonomy" id="1314786"/>
    <lineage>
        <taxon>Eukaryota</taxon>
        <taxon>Fungi</taxon>
        <taxon>Dikarya</taxon>
        <taxon>Ascomycota</taxon>
        <taxon>Pezizomycotina</taxon>
        <taxon>Dothideomycetes</taxon>
        <taxon>Dothideomycetidae</taxon>
        <taxon>Mycosphaerellales</taxon>
        <taxon>Dissoconiaceae</taxon>
        <taxon>Dissoconium</taxon>
    </lineage>
</organism>
<gene>
    <name evidence="3" type="ORF">K489DRAFT_124489</name>
</gene>